<dbReference type="Pfam" id="PF09229">
    <property type="entry name" value="Aha1_N"/>
    <property type="match status" value="1"/>
</dbReference>
<dbReference type="OrthoDB" id="567237at2759"/>
<accession>A0A5B8MUX3</accession>
<proteinExistence type="inferred from homology"/>
<dbReference type="GO" id="GO:0051087">
    <property type="term" value="F:protein-folding chaperone binding"/>
    <property type="evidence" value="ECO:0007669"/>
    <property type="project" value="InterPro"/>
</dbReference>
<dbReference type="EMBL" id="CP031043">
    <property type="protein sequence ID" value="QDZ23292.1"/>
    <property type="molecule type" value="Genomic_DNA"/>
</dbReference>
<name>A0A5B8MUX3_9CHLO</name>
<reference evidence="4 5" key="1">
    <citation type="submission" date="2018-07" db="EMBL/GenBank/DDBJ databases">
        <title>The complete nuclear genome of the prasinophyte Chloropicon primus (CCMP1205).</title>
        <authorList>
            <person name="Pombert J.-F."/>
            <person name="Otis C."/>
            <person name="Turmel M."/>
            <person name="Lemieux C."/>
        </authorList>
    </citation>
    <scope>NUCLEOTIDE SEQUENCE [LARGE SCALE GENOMIC DNA]</scope>
    <source>
        <strain evidence="4 5">CCMP1205</strain>
    </source>
</reference>
<keyword evidence="5" id="KW-1185">Reference proteome</keyword>
<dbReference type="InterPro" id="IPR036338">
    <property type="entry name" value="Aha1"/>
</dbReference>
<evidence type="ECO:0000256" key="2">
    <source>
        <dbReference type="SAM" id="MobiDB-lite"/>
    </source>
</evidence>
<dbReference type="GO" id="GO:0001671">
    <property type="term" value="F:ATPase activator activity"/>
    <property type="evidence" value="ECO:0007669"/>
    <property type="project" value="InterPro"/>
</dbReference>
<feature type="region of interest" description="Disordered" evidence="2">
    <location>
        <begin position="202"/>
        <end position="230"/>
    </location>
</feature>
<evidence type="ECO:0000256" key="1">
    <source>
        <dbReference type="ARBA" id="ARBA00006817"/>
    </source>
</evidence>
<sequence length="230" mass="26309">MAEGGLQVEKQNAQGSSWNANSYHFEERDYSTWGKKRLNELLDKRETKEAGVVVLHQGQEFTLGLKLEMKKLEGDAWVNIRKGKKMTCFNYELDLAFKGHILGGTDNRWDLEGKFFYEVAVGDDPETRFEFKQRYPFQKAIEASLSEFVTSQFKIFVTELGEKGQPQVKDDFATKVEPRVQKGQYVKYDQGPDGVAALQETAKKYSDKMNSDANQTGQPSKHLHCEHSTH</sequence>
<dbReference type="PANTHER" id="PTHR13009">
    <property type="entry name" value="HEAT SHOCK PROTEIN 90 HSP90 CO-CHAPERONE AHA-1"/>
    <property type="match status" value="1"/>
</dbReference>
<organism evidence="4 5">
    <name type="scientific">Chloropicon primus</name>
    <dbReference type="NCBI Taxonomy" id="1764295"/>
    <lineage>
        <taxon>Eukaryota</taxon>
        <taxon>Viridiplantae</taxon>
        <taxon>Chlorophyta</taxon>
        <taxon>Chloropicophyceae</taxon>
        <taxon>Chloropicales</taxon>
        <taxon>Chloropicaceae</taxon>
        <taxon>Chloropicon</taxon>
    </lineage>
</organism>
<dbReference type="InterPro" id="IPR015310">
    <property type="entry name" value="AHSA1-like_N"/>
</dbReference>
<feature type="domain" description="Activator of Hsp90 ATPase AHSA1-like N-terminal" evidence="3">
    <location>
        <begin position="27"/>
        <end position="162"/>
    </location>
</feature>
<dbReference type="SMART" id="SM01000">
    <property type="entry name" value="Aha1_N"/>
    <property type="match status" value="1"/>
</dbReference>
<dbReference type="Proteomes" id="UP000316726">
    <property type="component" value="Chromosome 10"/>
</dbReference>
<dbReference type="Gene3D" id="3.15.10.20">
    <property type="entry name" value="Activator of Hsp90 ATPase Aha1, N-terminal domain"/>
    <property type="match status" value="1"/>
</dbReference>
<evidence type="ECO:0000313" key="5">
    <source>
        <dbReference type="Proteomes" id="UP000316726"/>
    </source>
</evidence>
<evidence type="ECO:0000313" key="4">
    <source>
        <dbReference type="EMBL" id="QDZ23292.1"/>
    </source>
</evidence>
<dbReference type="AlphaFoldDB" id="A0A5B8MUX3"/>
<gene>
    <name evidence="4" type="ORF">A3770_10p58100</name>
</gene>
<comment type="similarity">
    <text evidence="1">Belongs to the AHA1 family.</text>
</comment>
<evidence type="ECO:0000259" key="3">
    <source>
        <dbReference type="SMART" id="SM01000"/>
    </source>
</evidence>
<dbReference type="STRING" id="1764295.A0A5B8MUX3"/>
<protein>
    <recommendedName>
        <fullName evidence="3">Activator of Hsp90 ATPase AHSA1-like N-terminal domain-containing protein</fullName>
    </recommendedName>
</protein>
<dbReference type="SUPFAM" id="SSF103111">
    <property type="entry name" value="Activator of Hsp90 ATPase, Aha1"/>
    <property type="match status" value="1"/>
</dbReference>